<dbReference type="SUPFAM" id="SSF55486">
    <property type="entry name" value="Metalloproteases ('zincins'), catalytic domain"/>
    <property type="match status" value="1"/>
</dbReference>
<dbReference type="PROSITE" id="PS51885">
    <property type="entry name" value="NEPRILYSIN"/>
    <property type="match status" value="1"/>
</dbReference>
<protein>
    <submittedName>
        <fullName evidence="1">Uncharacterized protein</fullName>
    </submittedName>
</protein>
<evidence type="ECO:0000313" key="1">
    <source>
        <dbReference type="EMBL" id="KAK8756027.1"/>
    </source>
</evidence>
<dbReference type="InterPro" id="IPR000718">
    <property type="entry name" value="Peptidase_M13"/>
</dbReference>
<reference evidence="1 2" key="1">
    <citation type="journal article" date="2023" name="Arcadia Sci">
        <title>De novo assembly of a long-read Amblyomma americanum tick genome.</title>
        <authorList>
            <person name="Chou S."/>
            <person name="Poskanzer K.E."/>
            <person name="Rollins M."/>
            <person name="Thuy-Boun P.S."/>
        </authorList>
    </citation>
    <scope>NUCLEOTIDE SEQUENCE [LARGE SCALE GENOMIC DNA]</scope>
    <source>
        <strain evidence="1">F_SG_1</strain>
        <tissue evidence="1">Salivary glands</tissue>
    </source>
</reference>
<dbReference type="EMBL" id="JARKHS020036530">
    <property type="protein sequence ID" value="KAK8756027.1"/>
    <property type="molecule type" value="Genomic_DNA"/>
</dbReference>
<comment type="caution">
    <text evidence="1">The sequence shown here is derived from an EMBL/GenBank/DDBJ whole genome shotgun (WGS) entry which is preliminary data.</text>
</comment>
<keyword evidence="2" id="KW-1185">Reference proteome</keyword>
<dbReference type="PANTHER" id="PTHR11733:SF241">
    <property type="entry name" value="GH26575P-RELATED"/>
    <property type="match status" value="1"/>
</dbReference>
<dbReference type="GO" id="GO:0016485">
    <property type="term" value="P:protein processing"/>
    <property type="evidence" value="ECO:0007669"/>
    <property type="project" value="TreeGrafter"/>
</dbReference>
<dbReference type="GO" id="GO:0004222">
    <property type="term" value="F:metalloendopeptidase activity"/>
    <property type="evidence" value="ECO:0007669"/>
    <property type="project" value="InterPro"/>
</dbReference>
<dbReference type="InterPro" id="IPR042089">
    <property type="entry name" value="Peptidase_M13_dom_2"/>
</dbReference>
<name>A0AAQ4D0N7_AMBAM</name>
<dbReference type="Proteomes" id="UP001321473">
    <property type="component" value="Unassembled WGS sequence"/>
</dbReference>
<proteinExistence type="predicted"/>
<dbReference type="PANTHER" id="PTHR11733">
    <property type="entry name" value="ZINC METALLOPROTEASE FAMILY M13 NEPRILYSIN-RELATED"/>
    <property type="match status" value="1"/>
</dbReference>
<dbReference type="InterPro" id="IPR024079">
    <property type="entry name" value="MetalloPept_cat_dom_sf"/>
</dbReference>
<dbReference type="GO" id="GO:0005886">
    <property type="term" value="C:plasma membrane"/>
    <property type="evidence" value="ECO:0007669"/>
    <property type="project" value="TreeGrafter"/>
</dbReference>
<evidence type="ECO:0000313" key="2">
    <source>
        <dbReference type="Proteomes" id="UP001321473"/>
    </source>
</evidence>
<dbReference type="Gene3D" id="1.10.1380.10">
    <property type="entry name" value="Neutral endopeptidase , domain2"/>
    <property type="match status" value="1"/>
</dbReference>
<accession>A0AAQ4D0N7</accession>
<sequence length="628" mass="72274">MVTQQAADVCGTDDCMLHASELRARMNVGANPCHSLHAFVCGSKASPREQEQREIRIYNEVMAYDSQKYLTAGNCSHNTSSADLKALFAYRLCLERPRSGKSGPFVSFMKERRIPWPSDPPEDVALLDVVLDLVINWRVALLFDLRRSTRKFHTASFVFQEPGPLIDLRRRQVEQVYKSEMAADCLVRGIAEFLSGHNMSREEIDILRRDEITLTSKLTACTDDEGNDVIVTLQQIQDMNPNVTSPTWLTLLKRHMNDASLTAETTFFAYDERRLQIVAEALTSLPRARSLNVVGWMFAYTYVWTVDPGYDSLNHYDDPGLQMNRTLCFLGVHESFGLMQILHDFVKRFEHGDIQMTSEVLQKTTDTLVQLVRETDVITEPSKRTAVEKIKSLCQERCTVRVSNTRRLEWLYRSFPNRSSSYFESWLESRRALAAALKTGQSHPAMTARFKWRTQDIHYLFSTNFLQVRMFAFYPPSFYIHGSPAISYSGLGFQMARSIVKAIVGRGRNIDEKLSKRFWWSSLRTCRWDEANTDADERFIRELFALKLTVKALQSTSGDDKAFLPLRSLEELTGRQAFYVSFCSRFCHRVDGENWCNLAMHEDGYRHAFSCHSAWPRYLKAEPECLVV</sequence>
<dbReference type="AlphaFoldDB" id="A0AAQ4D0N7"/>
<gene>
    <name evidence="1" type="ORF">V5799_001272</name>
</gene>
<organism evidence="1 2">
    <name type="scientific">Amblyomma americanum</name>
    <name type="common">Lone star tick</name>
    <dbReference type="NCBI Taxonomy" id="6943"/>
    <lineage>
        <taxon>Eukaryota</taxon>
        <taxon>Metazoa</taxon>
        <taxon>Ecdysozoa</taxon>
        <taxon>Arthropoda</taxon>
        <taxon>Chelicerata</taxon>
        <taxon>Arachnida</taxon>
        <taxon>Acari</taxon>
        <taxon>Parasitiformes</taxon>
        <taxon>Ixodida</taxon>
        <taxon>Ixodoidea</taxon>
        <taxon>Ixodidae</taxon>
        <taxon>Amblyomminae</taxon>
        <taxon>Amblyomma</taxon>
    </lineage>
</organism>
<dbReference type="Gene3D" id="3.40.390.10">
    <property type="entry name" value="Collagenase (Catalytic Domain)"/>
    <property type="match status" value="1"/>
</dbReference>